<dbReference type="PANTHER" id="PTHR38605">
    <property type="entry name" value="ATPASE-RELATED"/>
    <property type="match status" value="1"/>
</dbReference>
<accession>A0A1U9MBN1</accession>
<dbReference type="SUPFAM" id="SSF52540">
    <property type="entry name" value="P-loop containing nucleoside triphosphate hydrolases"/>
    <property type="match status" value="1"/>
</dbReference>
<organism evidence="1 2">
    <name type="scientific">Bartonella apihabitans</name>
    <dbReference type="NCBI Taxonomy" id="2750929"/>
    <lineage>
        <taxon>Bacteria</taxon>
        <taxon>Pseudomonadati</taxon>
        <taxon>Pseudomonadota</taxon>
        <taxon>Alphaproteobacteria</taxon>
        <taxon>Hyphomicrobiales</taxon>
        <taxon>Bartonellaceae</taxon>
        <taxon>Bartonella</taxon>
    </lineage>
</organism>
<dbReference type="InterPro" id="IPR007413">
    <property type="entry name" value="YcjX-like"/>
</dbReference>
<dbReference type="EMBL" id="CP015820">
    <property type="protein sequence ID" value="AQT42743.1"/>
    <property type="molecule type" value="Genomic_DNA"/>
</dbReference>
<sequence>MPSLTSLKDEAVIAFDALRDRTKSTFNPTLRLGVTGLSGAGKTVFITSLIQNLLYSGRLPIFEVAREGRLLNARLAEQPDSKIARFEFENISIVWLMKNFGRNPRVHFPNFA</sequence>
<proteinExistence type="predicted"/>
<gene>
    <name evidence="1" type="ORF">BBC0178_012760</name>
</gene>
<dbReference type="KEGG" id="bapa:BBC0178_012760"/>
<dbReference type="InterPro" id="IPR027417">
    <property type="entry name" value="P-loop_NTPase"/>
</dbReference>
<dbReference type="Pfam" id="PF04317">
    <property type="entry name" value="DUF463"/>
    <property type="match status" value="1"/>
</dbReference>
<dbReference type="AlphaFoldDB" id="A0A1U9MBN1"/>
<evidence type="ECO:0000313" key="2">
    <source>
        <dbReference type="Proteomes" id="UP000189660"/>
    </source>
</evidence>
<reference evidence="1 2" key="1">
    <citation type="submission" date="2016-11" db="EMBL/GenBank/DDBJ databases">
        <title>Comparative genomics of Bartonella apis.</title>
        <authorList>
            <person name="Engel P."/>
        </authorList>
    </citation>
    <scope>NUCLEOTIDE SEQUENCE [LARGE SCALE GENOMIC DNA]</scope>
    <source>
        <strain evidence="1 2">BBC0178</strain>
    </source>
</reference>
<name>A0A1U9MBN1_9HYPH</name>
<keyword evidence="2" id="KW-1185">Reference proteome</keyword>
<dbReference type="Proteomes" id="UP000189660">
    <property type="component" value="Chromosome"/>
</dbReference>
<dbReference type="PANTHER" id="PTHR38605:SF1">
    <property type="entry name" value="ATPASE"/>
    <property type="match status" value="1"/>
</dbReference>
<protein>
    <submittedName>
        <fullName evidence="1">Uncharacterized protein</fullName>
    </submittedName>
</protein>
<evidence type="ECO:0000313" key="1">
    <source>
        <dbReference type="EMBL" id="AQT42743.1"/>
    </source>
</evidence>